<dbReference type="OrthoDB" id="8900758at2"/>
<dbReference type="EMBL" id="WJBU01000022">
    <property type="protein sequence ID" value="MRD49273.1"/>
    <property type="molecule type" value="Genomic_DNA"/>
</dbReference>
<proteinExistence type="predicted"/>
<dbReference type="AlphaFoldDB" id="A0A844B7Y8"/>
<evidence type="ECO:0000313" key="2">
    <source>
        <dbReference type="EMBL" id="MRD49273.1"/>
    </source>
</evidence>
<dbReference type="InterPro" id="IPR011604">
    <property type="entry name" value="PDDEXK-like_dom_sf"/>
</dbReference>
<name>A0A844B7Y8_9BURK</name>
<sequence length="364" mass="40712">MRRRVHRGARILGRRSWPASMEETGATEAATRLFEQRLPPHIARAPRRSRMSNQMDWISLDNALGEIHALAASAIEAFSSAPGKDADSVLFRDLPANVYHADRDALSCSLLKPLLTSPAHFQAALVAQRKSSAAQDFGSLVHLLVLEPQHLSREVAVYPGIANSRDRDFKVFASANSHKIVVDEPTFSTARRIAHKVATTRFRGRLLAQFIEESMTECSVYFTEPVTGLRLRVRFDAYHPEISFDLKTTRHAAPTEFARDAVVLSYDMQAYMYSLARSKFEGTSTPAPFVFISAETSAPYSVCTHLAGATLIENGEAKLRECLTTFKACTLVRHWPDLSCHTTLDIQPWQQYQPGDHWRSALAE</sequence>
<feature type="domain" description="Putative exodeoxyribonuclease 8 PDDEXK-like" evidence="1">
    <location>
        <begin position="107"/>
        <end position="339"/>
    </location>
</feature>
<dbReference type="Pfam" id="PF12684">
    <property type="entry name" value="DUF3799"/>
    <property type="match status" value="1"/>
</dbReference>
<reference evidence="2 3" key="1">
    <citation type="submission" date="2019-11" db="EMBL/GenBank/DDBJ databases">
        <title>Caenimonas koreensis gen. nov., sp. nov., isolated from activated sludge.</title>
        <authorList>
            <person name="Seung H.R."/>
        </authorList>
    </citation>
    <scope>NUCLEOTIDE SEQUENCE [LARGE SCALE GENOMIC DNA]</scope>
    <source>
        <strain evidence="2 3">EMB320</strain>
    </source>
</reference>
<keyword evidence="3" id="KW-1185">Reference proteome</keyword>
<dbReference type="InterPro" id="IPR024432">
    <property type="entry name" value="Put_RecE_PDDEXK-like_dom"/>
</dbReference>
<comment type="caution">
    <text evidence="2">The sequence shown here is derived from an EMBL/GenBank/DDBJ whole genome shotgun (WGS) entry which is preliminary data.</text>
</comment>
<gene>
    <name evidence="2" type="ORF">GHT07_18515</name>
</gene>
<evidence type="ECO:0000259" key="1">
    <source>
        <dbReference type="Pfam" id="PF12684"/>
    </source>
</evidence>
<accession>A0A844B7Y8</accession>
<dbReference type="Proteomes" id="UP000487350">
    <property type="component" value="Unassembled WGS sequence"/>
</dbReference>
<organism evidence="2 3">
    <name type="scientific">Caenimonas koreensis DSM 17982</name>
    <dbReference type="NCBI Taxonomy" id="1121255"/>
    <lineage>
        <taxon>Bacteria</taxon>
        <taxon>Pseudomonadati</taxon>
        <taxon>Pseudomonadota</taxon>
        <taxon>Betaproteobacteria</taxon>
        <taxon>Burkholderiales</taxon>
        <taxon>Comamonadaceae</taxon>
        <taxon>Caenimonas</taxon>
    </lineage>
</organism>
<protein>
    <recommendedName>
        <fullName evidence="1">Putative exodeoxyribonuclease 8 PDDEXK-like domain-containing protein</fullName>
    </recommendedName>
</protein>
<dbReference type="Gene3D" id="3.90.320.10">
    <property type="match status" value="1"/>
</dbReference>
<evidence type="ECO:0000313" key="3">
    <source>
        <dbReference type="Proteomes" id="UP000487350"/>
    </source>
</evidence>